<dbReference type="GO" id="GO:0005524">
    <property type="term" value="F:ATP binding"/>
    <property type="evidence" value="ECO:0007669"/>
    <property type="project" value="InterPro"/>
</dbReference>
<feature type="compositionally biased region" description="Basic and acidic residues" evidence="1">
    <location>
        <begin position="767"/>
        <end position="777"/>
    </location>
</feature>
<gene>
    <name evidence="5" type="ORF">OSTQU699_LOCUS6419</name>
</gene>
<dbReference type="InterPro" id="IPR000719">
    <property type="entry name" value="Prot_kinase_dom"/>
</dbReference>
<dbReference type="EMBL" id="CAJHUC010001421">
    <property type="protein sequence ID" value="CAD7701060.1"/>
    <property type="molecule type" value="Genomic_DNA"/>
</dbReference>
<keyword evidence="2" id="KW-1133">Transmembrane helix</keyword>
<dbReference type="PROSITE" id="PS50011">
    <property type="entry name" value="PROTEIN_KINASE_DOM"/>
    <property type="match status" value="1"/>
</dbReference>
<keyword evidence="2" id="KW-0812">Transmembrane</keyword>
<feature type="compositionally biased region" description="Basic and acidic residues" evidence="1">
    <location>
        <begin position="812"/>
        <end position="830"/>
    </location>
</feature>
<feature type="chain" id="PRO_5035780739" description="Protein kinase domain-containing protein" evidence="3">
    <location>
        <begin position="23"/>
        <end position="954"/>
    </location>
</feature>
<evidence type="ECO:0000256" key="2">
    <source>
        <dbReference type="SAM" id="Phobius"/>
    </source>
</evidence>
<dbReference type="Pfam" id="PF07714">
    <property type="entry name" value="PK_Tyr_Ser-Thr"/>
    <property type="match status" value="1"/>
</dbReference>
<feature type="region of interest" description="Disordered" evidence="1">
    <location>
        <begin position="736"/>
        <end position="954"/>
    </location>
</feature>
<evidence type="ECO:0000256" key="1">
    <source>
        <dbReference type="SAM" id="MobiDB-lite"/>
    </source>
</evidence>
<dbReference type="AlphaFoldDB" id="A0A8S1J1T8"/>
<feature type="compositionally biased region" description="Low complexity" evidence="1">
    <location>
        <begin position="741"/>
        <end position="764"/>
    </location>
</feature>
<dbReference type="Gene3D" id="1.10.510.10">
    <property type="entry name" value="Transferase(Phosphotransferase) domain 1"/>
    <property type="match status" value="1"/>
</dbReference>
<evidence type="ECO:0000256" key="3">
    <source>
        <dbReference type="SAM" id="SignalP"/>
    </source>
</evidence>
<feature type="compositionally biased region" description="Acidic residues" evidence="1">
    <location>
        <begin position="778"/>
        <end position="788"/>
    </location>
</feature>
<evidence type="ECO:0000259" key="4">
    <source>
        <dbReference type="PROSITE" id="PS50011"/>
    </source>
</evidence>
<dbReference type="OrthoDB" id="533232at2759"/>
<dbReference type="InterPro" id="IPR001245">
    <property type="entry name" value="Ser-Thr/Tyr_kinase_cat_dom"/>
</dbReference>
<sequence>MASPAFLIAALLAIGCAWPAAADHSGPVFTISTCEDLQAALATNANEGFVLITIAGQVKCSTGQWSEEVTVISQVEVVGSQQRRGAPLPSIDFDNAGHLIHLAANASLRFESVILVERTVDSIGRLSNLNFISGDKGAMFAMAGVVIHYKLCPPPTVAAAPSTPTHTRIARSRNEDAGTLPSNNSTVASPHIVIKSVEKEEAGVQVFMCESLVACGVLNATVLEQSDRISRVDASPLCRFPFDAQNLPQKAPSPPTSDVSDDTTVVPLEAGQESAPASTSKSNNHMLVWASIGAVAGVLLVAMLLIYKKKHTGQRNKFITTTMIDSDSGEASGSPALGAVHVANPTNPFDQIPNKMMVKGKKPPPYGGGPSVSGLLSSWDMPEMGNIRVIRELPMSEAAPSEYNPDMAGGDVPVKLQLAGLDVQLRRLLGNGGHTSVYEGVYKHMECAMKIIEHDTEMLEMHGEAMEDYLTKDLVHPNVVKLCAARTCEPEVVRKWLKSLESGASTSASTPDPLGMHLFNAALLPRFNAEEGTEDLLNTFVVMEYCNGGTLALALQHGEFFSLGRKPNMPMVLMRAIDIAHAMEHLHAHCVVHGDLKPENVLLHRTHHDSCGFVCKVVDFGLRPRVAPHMLLETMSLATMAHLPPELLSTGAVSVATDVYSFGMILWGLVSGAVPFGGLKRSELIRHVVAGDRPTVPQSAPTKYARLIEECWHQEPMKRPDFRSITDRLRAIMFELERSSSSRPSSQASRPASQASSRPASQASVRRGVDAAAKDYDTSDTEDTDTIEDGYGPPVAHGNPRGLRFAPGAQEPARDRDSRRPFQGPERESARGTGRSTVQPVDRARMSAGPRRIHDVPPRGHTASIGSSNGNWEYDGDEERDSMSTLAPEPGLSLRRGAPTFAYGDHPADRVSGPPAAGHPQWSQSDDATDDDLDRQNMDSGRRPRITGSYRASD</sequence>
<dbReference type="InterPro" id="IPR008271">
    <property type="entry name" value="Ser/Thr_kinase_AS"/>
</dbReference>
<organism evidence="5 6">
    <name type="scientific">Ostreobium quekettii</name>
    <dbReference type="NCBI Taxonomy" id="121088"/>
    <lineage>
        <taxon>Eukaryota</taxon>
        <taxon>Viridiplantae</taxon>
        <taxon>Chlorophyta</taxon>
        <taxon>core chlorophytes</taxon>
        <taxon>Ulvophyceae</taxon>
        <taxon>TCBD clade</taxon>
        <taxon>Bryopsidales</taxon>
        <taxon>Ostreobineae</taxon>
        <taxon>Ostreobiaceae</taxon>
        <taxon>Ostreobium</taxon>
    </lineage>
</organism>
<dbReference type="Proteomes" id="UP000708148">
    <property type="component" value="Unassembled WGS sequence"/>
</dbReference>
<proteinExistence type="predicted"/>
<keyword evidence="3" id="KW-0732">Signal</keyword>
<dbReference type="PROSITE" id="PS00108">
    <property type="entry name" value="PROTEIN_KINASE_ST"/>
    <property type="match status" value="1"/>
</dbReference>
<keyword evidence="6" id="KW-1185">Reference proteome</keyword>
<evidence type="ECO:0000313" key="6">
    <source>
        <dbReference type="Proteomes" id="UP000708148"/>
    </source>
</evidence>
<dbReference type="InterPro" id="IPR051681">
    <property type="entry name" value="Ser/Thr_Kinases-Pseudokinases"/>
</dbReference>
<name>A0A8S1J1T8_9CHLO</name>
<feature type="transmembrane region" description="Helical" evidence="2">
    <location>
        <begin position="286"/>
        <end position="307"/>
    </location>
</feature>
<feature type="signal peptide" evidence="3">
    <location>
        <begin position="1"/>
        <end position="22"/>
    </location>
</feature>
<dbReference type="SMART" id="SM00220">
    <property type="entry name" value="S_TKc"/>
    <property type="match status" value="1"/>
</dbReference>
<keyword evidence="2" id="KW-0472">Membrane</keyword>
<accession>A0A8S1J1T8</accession>
<evidence type="ECO:0000313" key="5">
    <source>
        <dbReference type="EMBL" id="CAD7701060.1"/>
    </source>
</evidence>
<dbReference type="Gene3D" id="3.30.200.20">
    <property type="entry name" value="Phosphorylase Kinase, domain 1"/>
    <property type="match status" value="1"/>
</dbReference>
<dbReference type="InterPro" id="IPR011009">
    <property type="entry name" value="Kinase-like_dom_sf"/>
</dbReference>
<dbReference type="GO" id="GO:0004674">
    <property type="term" value="F:protein serine/threonine kinase activity"/>
    <property type="evidence" value="ECO:0007669"/>
    <property type="project" value="TreeGrafter"/>
</dbReference>
<reference evidence="5" key="1">
    <citation type="submission" date="2020-12" db="EMBL/GenBank/DDBJ databases">
        <authorList>
            <person name="Iha C."/>
        </authorList>
    </citation>
    <scope>NUCLEOTIDE SEQUENCE</scope>
</reference>
<dbReference type="PANTHER" id="PTHR44329">
    <property type="entry name" value="SERINE/THREONINE-PROTEIN KINASE TNNI3K-RELATED"/>
    <property type="match status" value="1"/>
</dbReference>
<protein>
    <recommendedName>
        <fullName evidence="4">Protein kinase domain-containing protein</fullName>
    </recommendedName>
</protein>
<dbReference type="SUPFAM" id="SSF56112">
    <property type="entry name" value="Protein kinase-like (PK-like)"/>
    <property type="match status" value="1"/>
</dbReference>
<feature type="domain" description="Protein kinase" evidence="4">
    <location>
        <begin position="423"/>
        <end position="733"/>
    </location>
</feature>
<comment type="caution">
    <text evidence="5">The sequence shown here is derived from an EMBL/GenBank/DDBJ whole genome shotgun (WGS) entry which is preliminary data.</text>
</comment>